<feature type="region of interest" description="Disordered" evidence="1">
    <location>
        <begin position="65"/>
        <end position="88"/>
    </location>
</feature>
<name>A0A699UQJ8_TANCI</name>
<gene>
    <name evidence="2" type="ORF">Tci_896739</name>
</gene>
<reference evidence="2" key="1">
    <citation type="journal article" date="2019" name="Sci. Rep.">
        <title>Draft genome of Tanacetum cinerariifolium, the natural source of mosquito coil.</title>
        <authorList>
            <person name="Yamashiro T."/>
            <person name="Shiraishi A."/>
            <person name="Satake H."/>
            <person name="Nakayama K."/>
        </authorList>
    </citation>
    <scope>NUCLEOTIDE SEQUENCE</scope>
</reference>
<dbReference type="EMBL" id="BKCJ011355007">
    <property type="protein sequence ID" value="GFD24770.1"/>
    <property type="molecule type" value="Genomic_DNA"/>
</dbReference>
<evidence type="ECO:0000256" key="1">
    <source>
        <dbReference type="SAM" id="MobiDB-lite"/>
    </source>
</evidence>
<organism evidence="2">
    <name type="scientific">Tanacetum cinerariifolium</name>
    <name type="common">Dalmatian daisy</name>
    <name type="synonym">Chrysanthemum cinerariifolium</name>
    <dbReference type="NCBI Taxonomy" id="118510"/>
    <lineage>
        <taxon>Eukaryota</taxon>
        <taxon>Viridiplantae</taxon>
        <taxon>Streptophyta</taxon>
        <taxon>Embryophyta</taxon>
        <taxon>Tracheophyta</taxon>
        <taxon>Spermatophyta</taxon>
        <taxon>Magnoliopsida</taxon>
        <taxon>eudicotyledons</taxon>
        <taxon>Gunneridae</taxon>
        <taxon>Pentapetalae</taxon>
        <taxon>asterids</taxon>
        <taxon>campanulids</taxon>
        <taxon>Asterales</taxon>
        <taxon>Asteraceae</taxon>
        <taxon>Asteroideae</taxon>
        <taxon>Anthemideae</taxon>
        <taxon>Anthemidinae</taxon>
        <taxon>Tanacetum</taxon>
    </lineage>
</organism>
<evidence type="ECO:0000313" key="2">
    <source>
        <dbReference type="EMBL" id="GFD24770.1"/>
    </source>
</evidence>
<sequence length="138" mass="14885">TIRKLSKPKDRKVNQKKGGGEKNAQPKVDPACKPPTGKDKNLKTSYKSGGCFICDGPHRAHDCPKKASLYGLSPHGDEDTSDGQSMDDEAKWLRINATKESGKIKPVNSLAKPIHGVAKDVHAKIGEWEGTIDLSVVA</sequence>
<feature type="non-terminal residue" evidence="2">
    <location>
        <position position="138"/>
    </location>
</feature>
<dbReference type="AlphaFoldDB" id="A0A699UQJ8"/>
<feature type="non-terminal residue" evidence="2">
    <location>
        <position position="1"/>
    </location>
</feature>
<accession>A0A699UQJ8</accession>
<comment type="caution">
    <text evidence="2">The sequence shown here is derived from an EMBL/GenBank/DDBJ whole genome shotgun (WGS) entry which is preliminary data.</text>
</comment>
<protein>
    <submittedName>
        <fullName evidence="2">Uncharacterized protein</fullName>
    </submittedName>
</protein>
<proteinExistence type="predicted"/>
<feature type="region of interest" description="Disordered" evidence="1">
    <location>
        <begin position="1"/>
        <end position="44"/>
    </location>
</feature>